<sequence>MREVSFIKQNKEKWLSFEKAIFNNDFENPDDLADQYIHVVNDLAYAQTYYPKSKVVTYLNQLAAKAFQKIYKTKREDTSR</sequence>
<accession>A0ABX2PX34</accession>
<keyword evidence="2" id="KW-1185">Reference proteome</keyword>
<comment type="caution">
    <text evidence="1">The sequence shown here is derived from an EMBL/GenBank/DDBJ whole genome shotgun (WGS) entry which is preliminary data.</text>
</comment>
<dbReference type="EMBL" id="JABXWT010000095">
    <property type="protein sequence ID" value="NVO58721.1"/>
    <property type="molecule type" value="Genomic_DNA"/>
</dbReference>
<name>A0ABX2PX34_9RHOB</name>
<dbReference type="Proteomes" id="UP000630805">
    <property type="component" value="Unassembled WGS sequence"/>
</dbReference>
<protein>
    <submittedName>
        <fullName evidence="1">Stage II sporulation protein M</fullName>
    </submittedName>
</protein>
<gene>
    <name evidence="1" type="ORF">HW561_23440</name>
</gene>
<reference evidence="1 2" key="1">
    <citation type="submission" date="2020-06" db="EMBL/GenBank/DDBJ databases">
        <authorList>
            <person name="Cao W.R."/>
        </authorList>
    </citation>
    <scope>NUCLEOTIDE SEQUENCE [LARGE SCALE GENOMIC DNA]</scope>
    <source>
        <strain evidence="1 2">B1Z28</strain>
    </source>
</reference>
<evidence type="ECO:0000313" key="1">
    <source>
        <dbReference type="EMBL" id="NVO58721.1"/>
    </source>
</evidence>
<evidence type="ECO:0000313" key="2">
    <source>
        <dbReference type="Proteomes" id="UP000630805"/>
    </source>
</evidence>
<feature type="non-terminal residue" evidence="1">
    <location>
        <position position="80"/>
    </location>
</feature>
<proteinExistence type="predicted"/>
<organism evidence="1 2">
    <name type="scientific">Ruegeria haliotis</name>
    <dbReference type="NCBI Taxonomy" id="2747601"/>
    <lineage>
        <taxon>Bacteria</taxon>
        <taxon>Pseudomonadati</taxon>
        <taxon>Pseudomonadota</taxon>
        <taxon>Alphaproteobacteria</taxon>
        <taxon>Rhodobacterales</taxon>
        <taxon>Roseobacteraceae</taxon>
        <taxon>Ruegeria</taxon>
    </lineage>
</organism>